<dbReference type="InterPro" id="IPR013087">
    <property type="entry name" value="Znf_C2H2_type"/>
</dbReference>
<evidence type="ECO:0000256" key="3">
    <source>
        <dbReference type="ARBA" id="ARBA00022737"/>
    </source>
</evidence>
<comment type="subcellular location">
    <subcellularLocation>
        <location evidence="1">Nucleus</location>
    </subcellularLocation>
</comment>
<feature type="domain" description="C2H2-type" evidence="9">
    <location>
        <begin position="648"/>
        <end position="675"/>
    </location>
</feature>
<evidence type="ECO:0000256" key="6">
    <source>
        <dbReference type="ARBA" id="ARBA00023125"/>
    </source>
</evidence>
<dbReference type="GO" id="GO:0000978">
    <property type="term" value="F:RNA polymerase II cis-regulatory region sequence-specific DNA binding"/>
    <property type="evidence" value="ECO:0007669"/>
    <property type="project" value="TreeGrafter"/>
</dbReference>
<evidence type="ECO:0000256" key="2">
    <source>
        <dbReference type="ARBA" id="ARBA00022723"/>
    </source>
</evidence>
<evidence type="ECO:0000256" key="8">
    <source>
        <dbReference type="PROSITE-ProRule" id="PRU00042"/>
    </source>
</evidence>
<dbReference type="InterPro" id="IPR036236">
    <property type="entry name" value="Znf_C2H2_sf"/>
</dbReference>
<feature type="domain" description="C2H2-type" evidence="9">
    <location>
        <begin position="613"/>
        <end position="636"/>
    </location>
</feature>
<keyword evidence="4 8" id="KW-0863">Zinc-finger</keyword>
<feature type="domain" description="C2H2-type" evidence="9">
    <location>
        <begin position="272"/>
        <end position="299"/>
    </location>
</feature>
<evidence type="ECO:0000313" key="11">
    <source>
        <dbReference type="Proteomes" id="UP001152888"/>
    </source>
</evidence>
<comment type="caution">
    <text evidence="10">The sequence shown here is derived from an EMBL/GenBank/DDBJ whole genome shotgun (WGS) entry which is preliminary data.</text>
</comment>
<proteinExistence type="predicted"/>
<feature type="domain" description="C2H2-type" evidence="9">
    <location>
        <begin position="490"/>
        <end position="513"/>
    </location>
</feature>
<sequence>MHFEVLSILSKQNSISMKSKTDFEPVDKPRIKSEVTYPDFVADYDSCSIKIEEAKIVKQDNDDFEKTTHHFSVEKKVVDIIEMKTEHSVDTSPVEEPDSLSSNKTYSTLHSVKDEQWDEINQVKTENGLVVEVKSEIPETVNSTELENMDTLMLNEEFDIKYEHEDLTWDSAQMNKWNREQKDIQIEEEKQLFSCYNCNYTDDCKKGLIVHVKKNNCHLESNLGKLPSASRKQYRLNVCIKCNEVFKRKALLVDHMVRKHAEYTASASSKIYQCKWCDLIFVDTRQLTRHMLTHNNAKASDPHICKHCNTSFKKRQSLFDHILKKHPDFSETVSSKIYECTHCAFKTTVGSHLTRHIATHTTQKPFECMNCNASYKNKLCLDHHIVRKHPKFVASVSHKIHECTYCEYKTTYAHALAMHMMRHTGAKFPCTNCDSSFTSKRSLDNHTLHEHPEFTAYMSHKIHKCTHCEYKTTRAGDLTTHAMRHTGAKFTCTKCDASFTSKRSLDNHTLHEHPEFAASVTHKIYECTNCEYKTTRAKDLAGHMIKHTGAKLTCAMCDASFTSKRSLDNHTLHEHPEFTGSVTHKIRKCTHCEYKTTFFHRLATHLRKHAGPLTCSECDASFTIKRSLDNHILQKHPEFIALVSHRIHECTHCEFKTTVGQSLARHIMEHTGDKFTCSTCDASFRSKLGLDNHVLQKHPEFTASVSHKIRECTHCEYKTIYMRNLTMHMTKHTGDTFPS</sequence>
<keyword evidence="7" id="KW-0539">Nucleus</keyword>
<evidence type="ECO:0000256" key="7">
    <source>
        <dbReference type="ARBA" id="ARBA00023242"/>
    </source>
</evidence>
<dbReference type="EMBL" id="CAKOFQ010006913">
    <property type="protein sequence ID" value="CAH1981777.1"/>
    <property type="molecule type" value="Genomic_DNA"/>
</dbReference>
<dbReference type="Gene3D" id="3.30.160.60">
    <property type="entry name" value="Classic Zinc Finger"/>
    <property type="match status" value="7"/>
</dbReference>
<keyword evidence="2" id="KW-0479">Metal-binding</keyword>
<feature type="domain" description="C2H2-type" evidence="9">
    <location>
        <begin position="338"/>
        <end position="365"/>
    </location>
</feature>
<dbReference type="SUPFAM" id="SSF57667">
    <property type="entry name" value="beta-beta-alpha zinc fingers"/>
    <property type="match status" value="7"/>
</dbReference>
<dbReference type="PANTHER" id="PTHR24404">
    <property type="entry name" value="ZINC FINGER PROTEIN"/>
    <property type="match status" value="1"/>
</dbReference>
<gene>
    <name evidence="10" type="ORF">ACAOBT_LOCUS14672</name>
</gene>
<protein>
    <recommendedName>
        <fullName evidence="9">C2H2-type domain-containing protein</fullName>
    </recommendedName>
</protein>
<dbReference type="PROSITE" id="PS00028">
    <property type="entry name" value="ZINC_FINGER_C2H2_1"/>
    <property type="match status" value="9"/>
</dbReference>
<evidence type="ECO:0000256" key="4">
    <source>
        <dbReference type="ARBA" id="ARBA00022771"/>
    </source>
</evidence>
<feature type="domain" description="C2H2-type" evidence="9">
    <location>
        <begin position="525"/>
        <end position="552"/>
    </location>
</feature>
<dbReference type="GO" id="GO:0008270">
    <property type="term" value="F:zinc ion binding"/>
    <property type="evidence" value="ECO:0007669"/>
    <property type="project" value="UniProtKB-KW"/>
</dbReference>
<dbReference type="InterPro" id="IPR050589">
    <property type="entry name" value="Ikaros_C2H2-ZF"/>
</dbReference>
<accession>A0A9P0PI99</accession>
<evidence type="ECO:0000313" key="10">
    <source>
        <dbReference type="EMBL" id="CAH1981777.1"/>
    </source>
</evidence>
<dbReference type="SMART" id="SM00355">
    <property type="entry name" value="ZnF_C2H2"/>
    <property type="match status" value="17"/>
</dbReference>
<dbReference type="OrthoDB" id="5383296at2759"/>
<feature type="domain" description="C2H2-type" evidence="9">
    <location>
        <begin position="463"/>
        <end position="490"/>
    </location>
</feature>
<reference evidence="10" key="1">
    <citation type="submission" date="2022-03" db="EMBL/GenBank/DDBJ databases">
        <authorList>
            <person name="Sayadi A."/>
        </authorList>
    </citation>
    <scope>NUCLEOTIDE SEQUENCE</scope>
</reference>
<organism evidence="10 11">
    <name type="scientific">Acanthoscelides obtectus</name>
    <name type="common">Bean weevil</name>
    <name type="synonym">Bruchus obtectus</name>
    <dbReference type="NCBI Taxonomy" id="200917"/>
    <lineage>
        <taxon>Eukaryota</taxon>
        <taxon>Metazoa</taxon>
        <taxon>Ecdysozoa</taxon>
        <taxon>Arthropoda</taxon>
        <taxon>Hexapoda</taxon>
        <taxon>Insecta</taxon>
        <taxon>Pterygota</taxon>
        <taxon>Neoptera</taxon>
        <taxon>Endopterygota</taxon>
        <taxon>Coleoptera</taxon>
        <taxon>Polyphaga</taxon>
        <taxon>Cucujiformia</taxon>
        <taxon>Chrysomeloidea</taxon>
        <taxon>Chrysomelidae</taxon>
        <taxon>Bruchinae</taxon>
        <taxon>Bruchini</taxon>
        <taxon>Acanthoscelides</taxon>
    </lineage>
</organism>
<dbReference type="GO" id="GO:0003700">
    <property type="term" value="F:DNA-binding transcription factor activity"/>
    <property type="evidence" value="ECO:0007669"/>
    <property type="project" value="TreeGrafter"/>
</dbReference>
<keyword evidence="3" id="KW-0677">Repeat</keyword>
<evidence type="ECO:0000256" key="5">
    <source>
        <dbReference type="ARBA" id="ARBA00022833"/>
    </source>
</evidence>
<keyword evidence="5" id="KW-0862">Zinc</keyword>
<keyword evidence="6" id="KW-0238">DNA-binding</keyword>
<dbReference type="GO" id="GO:0005634">
    <property type="term" value="C:nucleus"/>
    <property type="evidence" value="ECO:0007669"/>
    <property type="project" value="UniProtKB-SubCell"/>
</dbReference>
<dbReference type="AlphaFoldDB" id="A0A9P0PI99"/>
<feature type="domain" description="C2H2-type" evidence="9">
    <location>
        <begin position="401"/>
        <end position="428"/>
    </location>
</feature>
<dbReference type="Pfam" id="PF00096">
    <property type="entry name" value="zf-C2H2"/>
    <property type="match status" value="1"/>
</dbReference>
<dbReference type="PROSITE" id="PS50157">
    <property type="entry name" value="ZINC_FINGER_C2H2_2"/>
    <property type="match status" value="9"/>
</dbReference>
<feature type="domain" description="C2H2-type" evidence="9">
    <location>
        <begin position="428"/>
        <end position="451"/>
    </location>
</feature>
<dbReference type="PANTHER" id="PTHR24404:SF106">
    <property type="entry name" value="C2H2-TYPE DOMAIN-CONTAINING PROTEIN"/>
    <property type="match status" value="1"/>
</dbReference>
<dbReference type="GO" id="GO:0006357">
    <property type="term" value="P:regulation of transcription by RNA polymerase II"/>
    <property type="evidence" value="ECO:0007669"/>
    <property type="project" value="TreeGrafter"/>
</dbReference>
<name>A0A9P0PI99_ACAOB</name>
<dbReference type="Proteomes" id="UP001152888">
    <property type="component" value="Unassembled WGS sequence"/>
</dbReference>
<keyword evidence="11" id="KW-1185">Reference proteome</keyword>
<evidence type="ECO:0000256" key="1">
    <source>
        <dbReference type="ARBA" id="ARBA00004123"/>
    </source>
</evidence>
<evidence type="ECO:0000259" key="9">
    <source>
        <dbReference type="PROSITE" id="PS50157"/>
    </source>
</evidence>